<dbReference type="EMBL" id="BQXS01009788">
    <property type="protein sequence ID" value="GKT31953.1"/>
    <property type="molecule type" value="Genomic_DNA"/>
</dbReference>
<feature type="non-terminal residue" evidence="2">
    <location>
        <position position="1"/>
    </location>
</feature>
<evidence type="ECO:0000313" key="2">
    <source>
        <dbReference type="EMBL" id="GKT31953.1"/>
    </source>
</evidence>
<proteinExistence type="predicted"/>
<feature type="non-terminal residue" evidence="2">
    <location>
        <position position="377"/>
    </location>
</feature>
<keyword evidence="3" id="KW-1185">Reference proteome</keyword>
<name>A0ABQ5KHE1_9EUKA</name>
<protein>
    <submittedName>
        <fullName evidence="2">Uncharacterized protein</fullName>
    </submittedName>
</protein>
<sequence>LSRLITGALVKRVGGFTLIDGRAVILGVTVELITDEHNQTIADALAKATELAKQGGVNLSTVEAARAALSCVSDEGDRSVWDVAVTVDSERGDERLHNETHKRLLDWTGVWAVYFPRDQQTLKMIEDKLKADIDAARKHNPEFLAFVTNQELRQSERTQLRALGGDIRIDLFHLERVATILDRPRMAPVREQFLRIRQEMRIREKSNEGHARVRAEREAKEQAEQEARARRAQEEAKKAQQQALDAVRPKRPWDVVIDRPPLSEVINQSGLLDSIARQYSRPSVHYLPRLAGVPGSGEPPKPPEPLTDEQIEAKVATYQAELESRWPSCRDYLAGIAWPALHCRIKNEAKSFLTDVEVVLTFHGARGIDFENLDDFE</sequence>
<organism evidence="2 3">
    <name type="scientific">Aduncisulcus paluster</name>
    <dbReference type="NCBI Taxonomy" id="2918883"/>
    <lineage>
        <taxon>Eukaryota</taxon>
        <taxon>Metamonada</taxon>
        <taxon>Carpediemonas-like organisms</taxon>
        <taxon>Aduncisulcus</taxon>
    </lineage>
</organism>
<accession>A0ABQ5KHE1</accession>
<evidence type="ECO:0000313" key="3">
    <source>
        <dbReference type="Proteomes" id="UP001057375"/>
    </source>
</evidence>
<feature type="compositionally biased region" description="Basic and acidic residues" evidence="1">
    <location>
        <begin position="205"/>
        <end position="238"/>
    </location>
</feature>
<reference evidence="2" key="1">
    <citation type="submission" date="2022-03" db="EMBL/GenBank/DDBJ databases">
        <title>Draft genome sequence of Aduncisulcus paluster, a free-living microaerophilic Fornicata.</title>
        <authorList>
            <person name="Yuyama I."/>
            <person name="Kume K."/>
            <person name="Tamura T."/>
            <person name="Inagaki Y."/>
            <person name="Hashimoto T."/>
        </authorList>
    </citation>
    <scope>NUCLEOTIDE SEQUENCE</scope>
    <source>
        <strain evidence="2">NY0171</strain>
    </source>
</reference>
<gene>
    <name evidence="2" type="ORF">ADUPG1_006259</name>
</gene>
<comment type="caution">
    <text evidence="2">The sequence shown here is derived from an EMBL/GenBank/DDBJ whole genome shotgun (WGS) entry which is preliminary data.</text>
</comment>
<dbReference type="Proteomes" id="UP001057375">
    <property type="component" value="Unassembled WGS sequence"/>
</dbReference>
<evidence type="ECO:0000256" key="1">
    <source>
        <dbReference type="SAM" id="MobiDB-lite"/>
    </source>
</evidence>
<feature type="region of interest" description="Disordered" evidence="1">
    <location>
        <begin position="205"/>
        <end position="245"/>
    </location>
</feature>